<dbReference type="InterPro" id="IPR002495">
    <property type="entry name" value="Glyco_trans_8"/>
</dbReference>
<dbReference type="EMBL" id="PJMU01000001">
    <property type="protein sequence ID" value="PKV75524.1"/>
    <property type="molecule type" value="Genomic_DNA"/>
</dbReference>
<sequence length="306" mass="35213">METAIFKEAVVTLFEKDYHKGVASLINSLHKSEFEGLVYVGYRGALPEWVSQLEPLNNGYYKLQNIHTKFVQLECKMHFGYYKPTILRSVLNEFPSVEKVYYFDPDIVVNAPWSYFTKWVDSGIGLCLDNCFPFVHHNHPWRKEWKRLSNSNLVNHNNFYVNSGFVGIERSNRVLLDRWVDLTQEFSLTGGNTSSFEKDGFRAIKGDQDILNAVIAVSPDLSFSIIGQEGMGFTQPAYLMSHAVNGIKPWNKSYLAFLFKRGRRPDFSDKDYIKYANSPIQVFSGRSFKFRKLDLKIASILGRLIG</sequence>
<evidence type="ECO:0000313" key="1">
    <source>
        <dbReference type="EMBL" id="PKV75524.1"/>
    </source>
</evidence>
<dbReference type="InterPro" id="IPR029044">
    <property type="entry name" value="Nucleotide-diphossugar_trans"/>
</dbReference>
<dbReference type="RefSeq" id="WP_101442752.1">
    <property type="nucleotide sequence ID" value="NZ_PJMU01000001.1"/>
</dbReference>
<comment type="caution">
    <text evidence="1">The sequence shown here is derived from an EMBL/GenBank/DDBJ whole genome shotgun (WGS) entry which is preliminary data.</text>
</comment>
<organism evidence="1 2">
    <name type="scientific">Pontibacter ramchanderi</name>
    <dbReference type="NCBI Taxonomy" id="1179743"/>
    <lineage>
        <taxon>Bacteria</taxon>
        <taxon>Pseudomonadati</taxon>
        <taxon>Bacteroidota</taxon>
        <taxon>Cytophagia</taxon>
        <taxon>Cytophagales</taxon>
        <taxon>Hymenobacteraceae</taxon>
        <taxon>Pontibacter</taxon>
    </lineage>
</organism>
<dbReference type="AlphaFoldDB" id="A0A2N3V1N1"/>
<dbReference type="GO" id="GO:0016757">
    <property type="term" value="F:glycosyltransferase activity"/>
    <property type="evidence" value="ECO:0007669"/>
    <property type="project" value="InterPro"/>
</dbReference>
<evidence type="ECO:0000313" key="2">
    <source>
        <dbReference type="Proteomes" id="UP000233782"/>
    </source>
</evidence>
<dbReference type="OrthoDB" id="8479124at2"/>
<protein>
    <recommendedName>
        <fullName evidence="3">Glycosyl transferase family 8</fullName>
    </recommendedName>
</protein>
<dbReference type="Proteomes" id="UP000233782">
    <property type="component" value="Unassembled WGS sequence"/>
</dbReference>
<dbReference type="Pfam" id="PF01501">
    <property type="entry name" value="Glyco_transf_8"/>
    <property type="match status" value="1"/>
</dbReference>
<keyword evidence="2" id="KW-1185">Reference proteome</keyword>
<accession>A0A2N3V1N1</accession>
<dbReference type="SUPFAM" id="SSF53448">
    <property type="entry name" value="Nucleotide-diphospho-sugar transferases"/>
    <property type="match status" value="1"/>
</dbReference>
<evidence type="ECO:0008006" key="3">
    <source>
        <dbReference type="Google" id="ProtNLM"/>
    </source>
</evidence>
<reference evidence="1 2" key="1">
    <citation type="submission" date="2017-12" db="EMBL/GenBank/DDBJ databases">
        <title>Genomic Encyclopedia of Type Strains, Phase III (KMG-III): the genomes of soil and plant-associated and newly described type strains.</title>
        <authorList>
            <person name="Whitman W."/>
        </authorList>
    </citation>
    <scope>NUCLEOTIDE SEQUENCE [LARGE SCALE GENOMIC DNA]</scope>
    <source>
        <strain evidence="1 2">LP43</strain>
    </source>
</reference>
<dbReference type="Gene3D" id="3.90.550.10">
    <property type="entry name" value="Spore Coat Polysaccharide Biosynthesis Protein SpsA, Chain A"/>
    <property type="match status" value="1"/>
</dbReference>
<name>A0A2N3V1N1_9BACT</name>
<proteinExistence type="predicted"/>
<gene>
    <name evidence="1" type="ORF">BD749_0466</name>
</gene>